<evidence type="ECO:0000313" key="3">
    <source>
        <dbReference type="Proteomes" id="UP000291121"/>
    </source>
</evidence>
<dbReference type="SUPFAM" id="SSF51197">
    <property type="entry name" value="Clavaminate synthase-like"/>
    <property type="match status" value="1"/>
</dbReference>
<organism evidence="2 3">
    <name type="scientific">Pseudomonas arsenicoxydans</name>
    <dbReference type="NCBI Taxonomy" id="702115"/>
    <lineage>
        <taxon>Bacteria</taxon>
        <taxon>Pseudomonadati</taxon>
        <taxon>Pseudomonadota</taxon>
        <taxon>Gammaproteobacteria</taxon>
        <taxon>Pseudomonadales</taxon>
        <taxon>Pseudomonadaceae</taxon>
        <taxon>Pseudomonas</taxon>
    </lineage>
</organism>
<dbReference type="EMBL" id="CP024767">
    <property type="protein sequence ID" value="QAY87756.1"/>
    <property type="molecule type" value="Genomic_DNA"/>
</dbReference>
<dbReference type="Pfam" id="PF05721">
    <property type="entry name" value="PhyH"/>
    <property type="match status" value="1"/>
</dbReference>
<dbReference type="Proteomes" id="UP000291121">
    <property type="component" value="Chromosome"/>
</dbReference>
<evidence type="ECO:0000256" key="1">
    <source>
        <dbReference type="ARBA" id="ARBA00001954"/>
    </source>
</evidence>
<keyword evidence="3" id="KW-1185">Reference proteome</keyword>
<dbReference type="PANTHER" id="PTHR20883">
    <property type="entry name" value="PHYTANOYL-COA DIOXYGENASE DOMAIN CONTAINING 1"/>
    <property type="match status" value="1"/>
</dbReference>
<dbReference type="PANTHER" id="PTHR20883:SF48">
    <property type="entry name" value="ECTOINE DIOXYGENASE"/>
    <property type="match status" value="1"/>
</dbReference>
<proteinExistence type="predicted"/>
<gene>
    <name evidence="2" type="ORF">CUN61_29065</name>
</gene>
<keyword evidence="2" id="KW-0223">Dioxygenase</keyword>
<keyword evidence="2" id="KW-0560">Oxidoreductase</keyword>
<dbReference type="InterPro" id="IPR008775">
    <property type="entry name" value="Phytyl_CoA_dOase-like"/>
</dbReference>
<dbReference type="RefSeq" id="WP_208669599.1">
    <property type="nucleotide sequence ID" value="NZ_CP024767.1"/>
</dbReference>
<protein>
    <submittedName>
        <fullName evidence="2">Phytanoyl-CoA dioxygenase</fullName>
    </submittedName>
</protein>
<reference evidence="2 3" key="1">
    <citation type="submission" date="2017-11" db="EMBL/GenBank/DDBJ databases">
        <title>Genome sequence of Pseudomonas arsenicoxydans ACM1.</title>
        <authorList>
            <person name="Nascimento F.X."/>
        </authorList>
    </citation>
    <scope>NUCLEOTIDE SEQUENCE [LARGE SCALE GENOMIC DNA]</scope>
    <source>
        <strain evidence="2 3">ACM1</strain>
    </source>
</reference>
<accession>A0A4P6GB48</accession>
<evidence type="ECO:0000313" key="2">
    <source>
        <dbReference type="EMBL" id="QAY87756.1"/>
    </source>
</evidence>
<name>A0A4P6GB48_9PSED</name>
<sequence>MTTKNNPPKSAYGVLERVVTTTHTDEVVEQVQNVGYAILETGFSEEQLDGLRASFQKIRELYIDTFGAEFLKKLDEFHTIRAPMFYGDSAFLGLALNRDLMTIVGRLIKGKFILNQQNCLINPPNKDYNQGAWHRDLPYQHFVSSSPLAINALFCIDDFTTSNGATYVLPASHKSEEFPSPSYIQNNAIQISAKAGSFIILDCMTFHSGGFNSTPIERRAINHVFTIPYFKQQVNIPANLNPENLDDIEKQILGFSYAEPKSVTDYFSTR</sequence>
<dbReference type="GO" id="GO:0016706">
    <property type="term" value="F:2-oxoglutarate-dependent dioxygenase activity"/>
    <property type="evidence" value="ECO:0007669"/>
    <property type="project" value="UniProtKB-ARBA"/>
</dbReference>
<dbReference type="AlphaFoldDB" id="A0A4P6GB48"/>
<comment type="cofactor">
    <cofactor evidence="1">
        <name>Fe(2+)</name>
        <dbReference type="ChEBI" id="CHEBI:29033"/>
    </cofactor>
</comment>
<dbReference type="Gene3D" id="2.60.120.620">
    <property type="entry name" value="q2cbj1_9rhob like domain"/>
    <property type="match status" value="1"/>
</dbReference>
<dbReference type="GO" id="GO:0005506">
    <property type="term" value="F:iron ion binding"/>
    <property type="evidence" value="ECO:0007669"/>
    <property type="project" value="UniProtKB-ARBA"/>
</dbReference>